<dbReference type="PIRSF" id="PIRSF037663">
    <property type="entry name" value="Acetyltransf_GNAT_prd"/>
    <property type="match status" value="1"/>
</dbReference>
<dbReference type="Gene3D" id="3.40.630.30">
    <property type="match status" value="1"/>
</dbReference>
<dbReference type="EMBL" id="FZPH01000014">
    <property type="protein sequence ID" value="SNT62392.1"/>
    <property type="molecule type" value="Genomic_DNA"/>
</dbReference>
<evidence type="ECO:0000313" key="5">
    <source>
        <dbReference type="Proteomes" id="UP000198362"/>
    </source>
</evidence>
<accession>A0A239P5Z4</accession>
<keyword evidence="1 4" id="KW-0808">Transferase</keyword>
<evidence type="ECO:0000256" key="1">
    <source>
        <dbReference type="ARBA" id="ARBA00022679"/>
    </source>
</evidence>
<dbReference type="AlphaFoldDB" id="A0A239P5Z4"/>
<dbReference type="PROSITE" id="PS51186">
    <property type="entry name" value="GNAT"/>
    <property type="match status" value="1"/>
</dbReference>
<dbReference type="SUPFAM" id="SSF55729">
    <property type="entry name" value="Acyl-CoA N-acyltransferases (Nat)"/>
    <property type="match status" value="1"/>
</dbReference>
<dbReference type="PANTHER" id="PTHR43072:SF23">
    <property type="entry name" value="UPF0039 PROTEIN C11D3.02C"/>
    <property type="match status" value="1"/>
</dbReference>
<organism evidence="4 5">
    <name type="scientific">Asanoa hainanensis</name>
    <dbReference type="NCBI Taxonomy" id="560556"/>
    <lineage>
        <taxon>Bacteria</taxon>
        <taxon>Bacillati</taxon>
        <taxon>Actinomycetota</taxon>
        <taxon>Actinomycetes</taxon>
        <taxon>Micromonosporales</taxon>
        <taxon>Micromonosporaceae</taxon>
        <taxon>Asanoa</taxon>
    </lineage>
</organism>
<dbReference type="CDD" id="cd04301">
    <property type="entry name" value="NAT_SF"/>
    <property type="match status" value="1"/>
</dbReference>
<sequence length="143" mass="15592">MTDLRRATPNDLAAILADLPAYWGDRDVRHLHHPMFVREFGDTAFVSGDVDGYLFGFVAPAHVGYIHAVAVHQRSRGSGLGRHLHTAFAAAARARGATRLKAITGAANTESIRFHERIGFTACLITDYSGPGQDRVVLTRDLP</sequence>
<keyword evidence="5" id="KW-1185">Reference proteome</keyword>
<keyword evidence="2 4" id="KW-0012">Acyltransferase</keyword>
<dbReference type="GO" id="GO:0016747">
    <property type="term" value="F:acyltransferase activity, transferring groups other than amino-acyl groups"/>
    <property type="evidence" value="ECO:0007669"/>
    <property type="project" value="InterPro"/>
</dbReference>
<dbReference type="InterPro" id="IPR000182">
    <property type="entry name" value="GNAT_dom"/>
</dbReference>
<feature type="domain" description="N-acetyltransferase" evidence="3">
    <location>
        <begin position="2"/>
        <end position="143"/>
    </location>
</feature>
<protein>
    <submittedName>
        <fullName evidence="4">L-amino acid N-acyltransferase YncA</fullName>
    </submittedName>
</protein>
<evidence type="ECO:0000313" key="4">
    <source>
        <dbReference type="EMBL" id="SNT62392.1"/>
    </source>
</evidence>
<proteinExistence type="predicted"/>
<dbReference type="OrthoDB" id="3173333at2"/>
<reference evidence="4 5" key="1">
    <citation type="submission" date="2017-06" db="EMBL/GenBank/DDBJ databases">
        <authorList>
            <person name="Kim H.J."/>
            <person name="Triplett B.A."/>
        </authorList>
    </citation>
    <scope>NUCLEOTIDE SEQUENCE [LARGE SCALE GENOMIC DNA]</scope>
    <source>
        <strain evidence="4 5">CGMCC 4.5593</strain>
    </source>
</reference>
<name>A0A239P5Z4_9ACTN</name>
<evidence type="ECO:0000256" key="2">
    <source>
        <dbReference type="ARBA" id="ARBA00023315"/>
    </source>
</evidence>
<dbReference type="RefSeq" id="WP_089253782.1">
    <property type="nucleotide sequence ID" value="NZ_FZPH01000014.1"/>
</dbReference>
<dbReference type="Proteomes" id="UP000198362">
    <property type="component" value="Unassembled WGS sequence"/>
</dbReference>
<gene>
    <name evidence="4" type="ORF">SAMN05421812_11467</name>
</gene>
<dbReference type="Pfam" id="PF00583">
    <property type="entry name" value="Acetyltransf_1"/>
    <property type="match status" value="1"/>
</dbReference>
<evidence type="ECO:0000259" key="3">
    <source>
        <dbReference type="PROSITE" id="PS51186"/>
    </source>
</evidence>
<dbReference type="InterPro" id="IPR017255">
    <property type="entry name" value="AcTrfase_GNAT_prd"/>
</dbReference>
<dbReference type="InterPro" id="IPR016181">
    <property type="entry name" value="Acyl_CoA_acyltransferase"/>
</dbReference>
<dbReference type="PANTHER" id="PTHR43072">
    <property type="entry name" value="N-ACETYLTRANSFERASE"/>
    <property type="match status" value="1"/>
</dbReference>